<dbReference type="Proteomes" id="UP000823990">
    <property type="component" value="Unassembled WGS sequence"/>
</dbReference>
<comment type="similarity">
    <text evidence="1">Belongs to the GerABKA family.</text>
</comment>
<reference evidence="4" key="2">
    <citation type="submission" date="2021-04" db="EMBL/GenBank/DDBJ databases">
        <authorList>
            <person name="Gilroy R."/>
        </authorList>
    </citation>
    <scope>NUCLEOTIDE SEQUENCE</scope>
    <source>
        <strain evidence="4">12435</strain>
    </source>
</reference>
<dbReference type="PANTHER" id="PTHR22550">
    <property type="entry name" value="SPORE GERMINATION PROTEIN"/>
    <property type="match status" value="1"/>
</dbReference>
<evidence type="ECO:0000313" key="4">
    <source>
        <dbReference type="EMBL" id="HIW02974.1"/>
    </source>
</evidence>
<dbReference type="Pfam" id="PF03323">
    <property type="entry name" value="GerA"/>
    <property type="match status" value="1"/>
</dbReference>
<evidence type="ECO:0000256" key="1">
    <source>
        <dbReference type="ARBA" id="ARBA00005278"/>
    </source>
</evidence>
<feature type="transmembrane region" description="Helical" evidence="3">
    <location>
        <begin position="276"/>
        <end position="296"/>
    </location>
</feature>
<dbReference type="GO" id="GO:0009847">
    <property type="term" value="P:spore germination"/>
    <property type="evidence" value="ECO:0007669"/>
    <property type="project" value="InterPro"/>
</dbReference>
<feature type="transmembrane region" description="Helical" evidence="3">
    <location>
        <begin position="362"/>
        <end position="383"/>
    </location>
</feature>
<reference evidence="4" key="1">
    <citation type="journal article" date="2021" name="PeerJ">
        <title>Extensive microbial diversity within the chicken gut microbiome revealed by metagenomics and culture.</title>
        <authorList>
            <person name="Gilroy R."/>
            <person name="Ravi A."/>
            <person name="Getino M."/>
            <person name="Pursley I."/>
            <person name="Horton D.L."/>
            <person name="Alikhan N.F."/>
            <person name="Baker D."/>
            <person name="Gharbi K."/>
            <person name="Hall N."/>
            <person name="Watson M."/>
            <person name="Adriaenssens E.M."/>
            <person name="Foster-Nyarko E."/>
            <person name="Jarju S."/>
            <person name="Secka A."/>
            <person name="Antonio M."/>
            <person name="Oren A."/>
            <person name="Chaudhuri R.R."/>
            <person name="La Ragione R."/>
            <person name="Hildebrand F."/>
            <person name="Pallen M.J."/>
        </authorList>
    </citation>
    <scope>NUCLEOTIDE SEQUENCE</scope>
    <source>
        <strain evidence="4">12435</strain>
    </source>
</reference>
<dbReference type="PANTHER" id="PTHR22550:SF5">
    <property type="entry name" value="LEUCINE ZIPPER PROTEIN 4"/>
    <property type="match status" value="1"/>
</dbReference>
<evidence type="ECO:0000256" key="3">
    <source>
        <dbReference type="SAM" id="Phobius"/>
    </source>
</evidence>
<dbReference type="InterPro" id="IPR004995">
    <property type="entry name" value="Spore_Ger"/>
</dbReference>
<sequence>MQRAERLLGKMATRSLYVRTDFVFGGKRGCVLGTTDLTDHNALLECIRSIREAKTERADYDTLRTRVLTNFERTYVESETEAEEYLLAGDGLIFLDGEKGCVRLAVRKYEARAVAEPPTEGIVKGPREGFVESIKTNLSLIERKLRTPDLTVERMKIGRRTMTDVAVVSLRGVVDPRVTEGIKKRLREIDIDGVIDSQYLQTYLEPRPYSIFNQSGTCEKPDIAAAKLLEGRAAVLCDGTPIVVTLPYSFFEDMQSSEDYYERSAYASFIRITRMLSLFIGLLLPGLFVALEVFHFSVLPLQLLLTVMDATKGVPFPPLAEILFVMFLFEVIREAGVRMPQAMGLAMSIVGALVLGETAVKAGMIGSPAVMIVALSSICTYTVPNAAGSSTVLRLLFTAAGGLLGLYGLLVSVMGALLYVLSLDSYGAPYMSPFAPHAGTDGQDGLLKSPVCDVKYRPSGIPNVNAVRQRRGNGQA</sequence>
<keyword evidence="2 3" id="KW-0472">Membrane</keyword>
<gene>
    <name evidence="4" type="ORF">H9892_06510</name>
</gene>
<protein>
    <submittedName>
        <fullName evidence="4">Spore germination protein</fullName>
    </submittedName>
</protein>
<dbReference type="AlphaFoldDB" id="A0A9D1TS07"/>
<keyword evidence="3" id="KW-1133">Transmembrane helix</keyword>
<accession>A0A9D1TS07</accession>
<keyword evidence="3" id="KW-0812">Transmembrane</keyword>
<name>A0A9D1TS07_9FIRM</name>
<dbReference type="EMBL" id="DXHS01000107">
    <property type="protein sequence ID" value="HIW02974.1"/>
    <property type="molecule type" value="Genomic_DNA"/>
</dbReference>
<dbReference type="InterPro" id="IPR050768">
    <property type="entry name" value="UPF0353/GerABKA_families"/>
</dbReference>
<comment type="caution">
    <text evidence="4">The sequence shown here is derived from an EMBL/GenBank/DDBJ whole genome shotgun (WGS) entry which is preliminary data.</text>
</comment>
<feature type="transmembrane region" description="Helical" evidence="3">
    <location>
        <begin position="316"/>
        <end position="332"/>
    </location>
</feature>
<evidence type="ECO:0000313" key="5">
    <source>
        <dbReference type="Proteomes" id="UP000823990"/>
    </source>
</evidence>
<feature type="transmembrane region" description="Helical" evidence="3">
    <location>
        <begin position="395"/>
        <end position="421"/>
    </location>
</feature>
<dbReference type="GO" id="GO:0016020">
    <property type="term" value="C:membrane"/>
    <property type="evidence" value="ECO:0007669"/>
    <property type="project" value="InterPro"/>
</dbReference>
<evidence type="ECO:0000256" key="2">
    <source>
        <dbReference type="ARBA" id="ARBA00023136"/>
    </source>
</evidence>
<dbReference type="PIRSF" id="PIRSF005690">
    <property type="entry name" value="GerBA"/>
    <property type="match status" value="1"/>
</dbReference>
<organism evidence="4 5">
    <name type="scientific">Candidatus Protoclostridium stercorigallinarum</name>
    <dbReference type="NCBI Taxonomy" id="2838741"/>
    <lineage>
        <taxon>Bacteria</taxon>
        <taxon>Bacillati</taxon>
        <taxon>Bacillota</taxon>
        <taxon>Clostridia</taxon>
        <taxon>Candidatus Protoclostridium</taxon>
    </lineage>
</organism>
<proteinExistence type="inferred from homology"/>